<comment type="caution">
    <text evidence="4">The sequence shown here is derived from an EMBL/GenBank/DDBJ whole genome shotgun (WGS) entry which is preliminary data.</text>
</comment>
<dbReference type="RefSeq" id="WP_253750034.1">
    <property type="nucleotide sequence ID" value="NZ_JAMZDZ010000001.1"/>
</dbReference>
<dbReference type="Gene3D" id="1.10.10.1320">
    <property type="entry name" value="Anti-sigma factor, zinc-finger domain"/>
    <property type="match status" value="1"/>
</dbReference>
<protein>
    <submittedName>
        <fullName evidence="4">Zf-HC2 domain-containing protein</fullName>
    </submittedName>
</protein>
<gene>
    <name evidence="4" type="ORF">ACFOZ4_33930</name>
</gene>
<name>A0ABV8LX63_9ACTN</name>
<dbReference type="Pfam" id="PF13490">
    <property type="entry name" value="zf-HC2"/>
    <property type="match status" value="1"/>
</dbReference>
<dbReference type="InterPro" id="IPR034660">
    <property type="entry name" value="DinB/YfiT-like"/>
</dbReference>
<sequence>MDAHVADLLGAWALDACDGVEAAAIEAHLTQCAPCSAEAWKLRAASAWLGIEHVMEPPPGLRGQILERARSRRPPVLLRTLVEAYASQVALLDRALRGLNPADWRTPDPRHHDLAGLMVHLTRNDAMLATDLTLPVTKLPEPIRSGGTPGPAVHEVWRAQADSLVTGLASGEDLDRDVSLAGRDGPGRGPLRDALVQRAFETWIHLDDISAHVGRRLSQPPPEQVRRIISLAVGLLPGALAAHGVDQPGAGRLVLSGPAGGEWELPLGPLTVRADAVTFARLVANRRSPDTAAYAIEGDRQLAGSVLRAAATLGCD</sequence>
<keyword evidence="5" id="KW-1185">Reference proteome</keyword>
<evidence type="ECO:0000313" key="4">
    <source>
        <dbReference type="EMBL" id="MFC4135641.1"/>
    </source>
</evidence>
<proteinExistence type="predicted"/>
<dbReference type="InterPro" id="IPR041916">
    <property type="entry name" value="Anti_sigma_zinc_sf"/>
</dbReference>
<evidence type="ECO:0000313" key="5">
    <source>
        <dbReference type="Proteomes" id="UP001595816"/>
    </source>
</evidence>
<evidence type="ECO:0000259" key="3">
    <source>
        <dbReference type="Pfam" id="PF13490"/>
    </source>
</evidence>
<reference evidence="5" key="1">
    <citation type="journal article" date="2019" name="Int. J. Syst. Evol. Microbiol.">
        <title>The Global Catalogue of Microorganisms (GCM) 10K type strain sequencing project: providing services to taxonomists for standard genome sequencing and annotation.</title>
        <authorList>
            <consortium name="The Broad Institute Genomics Platform"/>
            <consortium name="The Broad Institute Genome Sequencing Center for Infectious Disease"/>
            <person name="Wu L."/>
            <person name="Ma J."/>
        </authorList>
    </citation>
    <scope>NUCLEOTIDE SEQUENCE [LARGE SCALE GENOMIC DNA]</scope>
    <source>
        <strain evidence="5">CGMCC 4.7289</strain>
    </source>
</reference>
<organism evidence="4 5">
    <name type="scientific">Hamadaea flava</name>
    <dbReference type="NCBI Taxonomy" id="1742688"/>
    <lineage>
        <taxon>Bacteria</taxon>
        <taxon>Bacillati</taxon>
        <taxon>Actinomycetota</taxon>
        <taxon>Actinomycetes</taxon>
        <taxon>Micromonosporales</taxon>
        <taxon>Micromonosporaceae</taxon>
        <taxon>Hamadaea</taxon>
    </lineage>
</organism>
<accession>A0ABV8LX63</accession>
<evidence type="ECO:0000256" key="1">
    <source>
        <dbReference type="ARBA" id="ARBA00023015"/>
    </source>
</evidence>
<dbReference type="Proteomes" id="UP001595816">
    <property type="component" value="Unassembled WGS sequence"/>
</dbReference>
<dbReference type="EMBL" id="JBHSAY010000023">
    <property type="protein sequence ID" value="MFC4135641.1"/>
    <property type="molecule type" value="Genomic_DNA"/>
</dbReference>
<keyword evidence="2" id="KW-0804">Transcription</keyword>
<dbReference type="SUPFAM" id="SSF109854">
    <property type="entry name" value="DinB/YfiT-like putative metalloenzymes"/>
    <property type="match status" value="1"/>
</dbReference>
<dbReference type="InterPro" id="IPR027383">
    <property type="entry name" value="Znf_put"/>
</dbReference>
<evidence type="ECO:0000256" key="2">
    <source>
        <dbReference type="ARBA" id="ARBA00023163"/>
    </source>
</evidence>
<keyword evidence="1" id="KW-0805">Transcription regulation</keyword>
<feature type="domain" description="Putative zinc-finger" evidence="3">
    <location>
        <begin position="5"/>
        <end position="35"/>
    </location>
</feature>